<dbReference type="PRINTS" id="PR00010">
    <property type="entry name" value="EGFBLOOD"/>
</dbReference>
<comment type="subcellular location">
    <subcellularLocation>
        <location evidence="1 12">Membrane</location>
        <topology evidence="1 12">Single-pass type I membrane protein</topology>
    </subcellularLocation>
</comment>
<gene>
    <name evidence="17" type="ORF">PLOB_00020473</name>
</gene>
<evidence type="ECO:0000259" key="15">
    <source>
        <dbReference type="PROSITE" id="PS50026"/>
    </source>
</evidence>
<evidence type="ECO:0000256" key="5">
    <source>
        <dbReference type="ARBA" id="ARBA00022737"/>
    </source>
</evidence>
<comment type="caution">
    <text evidence="10">Lacks conserved residue(s) required for the propagation of feature annotation.</text>
</comment>
<dbReference type="SMART" id="SM00181">
    <property type="entry name" value="EGF"/>
    <property type="match status" value="5"/>
</dbReference>
<dbReference type="InterPro" id="IPR011651">
    <property type="entry name" value="Notch_ligand_N"/>
</dbReference>
<feature type="transmembrane region" description="Helical" evidence="14">
    <location>
        <begin position="471"/>
        <end position="492"/>
    </location>
</feature>
<keyword evidence="8 10" id="KW-1015">Disulfide bond</keyword>
<dbReference type="InterPro" id="IPR000742">
    <property type="entry name" value="EGF"/>
</dbReference>
<dbReference type="SMART" id="SM00051">
    <property type="entry name" value="DSL"/>
    <property type="match status" value="1"/>
</dbReference>
<dbReference type="Pfam" id="PF01414">
    <property type="entry name" value="DSL"/>
    <property type="match status" value="1"/>
</dbReference>
<evidence type="ECO:0000256" key="4">
    <source>
        <dbReference type="ARBA" id="ARBA00022692"/>
    </source>
</evidence>
<feature type="disulfide bond" evidence="11">
    <location>
        <begin position="184"/>
        <end position="193"/>
    </location>
</feature>
<feature type="domain" description="EGF-like" evidence="15">
    <location>
        <begin position="370"/>
        <end position="404"/>
    </location>
</feature>
<dbReference type="Pfam" id="PF07657">
    <property type="entry name" value="MNNL"/>
    <property type="match status" value="1"/>
</dbReference>
<feature type="disulfide bond" evidence="10">
    <location>
        <begin position="321"/>
        <end position="330"/>
    </location>
</feature>
<dbReference type="InterPro" id="IPR000152">
    <property type="entry name" value="EGF-type_Asp/Asn_hydroxyl_site"/>
</dbReference>
<proteinExistence type="predicted"/>
<dbReference type="PANTHER" id="PTHR12916">
    <property type="entry name" value="CYTOCHROME C OXIDASE POLYPEPTIDE VIC-2"/>
    <property type="match status" value="1"/>
</dbReference>
<dbReference type="SMART" id="SM00179">
    <property type="entry name" value="EGF_CA"/>
    <property type="match status" value="3"/>
</dbReference>
<feature type="compositionally biased region" description="Polar residues" evidence="13">
    <location>
        <begin position="506"/>
        <end position="518"/>
    </location>
</feature>
<dbReference type="PROSITE" id="PS51051">
    <property type="entry name" value="DSL"/>
    <property type="match status" value="1"/>
</dbReference>
<dbReference type="PROSITE" id="PS00010">
    <property type="entry name" value="ASX_HYDROXYL"/>
    <property type="match status" value="2"/>
</dbReference>
<feature type="region of interest" description="Disordered" evidence="13">
    <location>
        <begin position="501"/>
        <end position="536"/>
    </location>
</feature>
<evidence type="ECO:0000256" key="11">
    <source>
        <dbReference type="PROSITE-ProRule" id="PRU00377"/>
    </source>
</evidence>
<dbReference type="CDD" id="cd00054">
    <property type="entry name" value="EGF_CA"/>
    <property type="match status" value="3"/>
</dbReference>
<evidence type="ECO:0000256" key="8">
    <source>
        <dbReference type="ARBA" id="ARBA00023157"/>
    </source>
</evidence>
<keyword evidence="9" id="KW-0325">Glycoprotein</keyword>
<evidence type="ECO:0000256" key="10">
    <source>
        <dbReference type="PROSITE-ProRule" id="PRU00076"/>
    </source>
</evidence>
<dbReference type="PROSITE" id="PS01186">
    <property type="entry name" value="EGF_2"/>
    <property type="match status" value="3"/>
</dbReference>
<keyword evidence="18" id="KW-1185">Reference proteome</keyword>
<dbReference type="SUPFAM" id="SSF57196">
    <property type="entry name" value="EGF/Laminin"/>
    <property type="match status" value="3"/>
</dbReference>
<dbReference type="InterPro" id="IPR001774">
    <property type="entry name" value="DSL"/>
</dbReference>
<comment type="caution">
    <text evidence="17">The sequence shown here is derived from an EMBL/GenBank/DDBJ whole genome shotgun (WGS) entry which is preliminary data.</text>
</comment>
<feature type="disulfide bond" evidence="10">
    <location>
        <begin position="394"/>
        <end position="403"/>
    </location>
</feature>
<evidence type="ECO:0000256" key="3">
    <source>
        <dbReference type="ARBA" id="ARBA00022536"/>
    </source>
</evidence>
<keyword evidence="4 12" id="KW-0812">Transmembrane</keyword>
<dbReference type="PROSITE" id="PS00022">
    <property type="entry name" value="EGF_1"/>
    <property type="match status" value="4"/>
</dbReference>
<evidence type="ECO:0000256" key="6">
    <source>
        <dbReference type="ARBA" id="ARBA00022989"/>
    </source>
</evidence>
<keyword evidence="7 12" id="KW-0472">Membrane</keyword>
<dbReference type="Pfam" id="PF21700">
    <property type="entry name" value="EGF_DL_JAG"/>
    <property type="match status" value="1"/>
</dbReference>
<feature type="disulfide bond" evidence="10">
    <location>
        <begin position="359"/>
        <end position="368"/>
    </location>
</feature>
<dbReference type="Proteomes" id="UP001159405">
    <property type="component" value="Unassembled WGS sequence"/>
</dbReference>
<keyword evidence="5 12" id="KW-0677">Repeat</keyword>
<evidence type="ECO:0000256" key="9">
    <source>
        <dbReference type="ARBA" id="ARBA00023180"/>
    </source>
</evidence>
<dbReference type="Pfam" id="PF00008">
    <property type="entry name" value="EGF"/>
    <property type="match status" value="3"/>
</dbReference>
<organism evidence="17 18">
    <name type="scientific">Porites lobata</name>
    <dbReference type="NCBI Taxonomy" id="104759"/>
    <lineage>
        <taxon>Eukaryota</taxon>
        <taxon>Metazoa</taxon>
        <taxon>Cnidaria</taxon>
        <taxon>Anthozoa</taxon>
        <taxon>Hexacorallia</taxon>
        <taxon>Scleractinia</taxon>
        <taxon>Fungiina</taxon>
        <taxon>Poritidae</taxon>
        <taxon>Porites</taxon>
    </lineage>
</organism>
<dbReference type="EMBL" id="CALNXK010000024">
    <property type="protein sequence ID" value="CAH3111571.1"/>
    <property type="molecule type" value="Genomic_DNA"/>
</dbReference>
<accession>A0ABN8NL23</accession>
<dbReference type="PANTHER" id="PTHR12916:SF9">
    <property type="entry name" value="NEUROGENIC LOCUS NOTCH HOMOLOG PROTEIN 1-RELATED"/>
    <property type="match status" value="1"/>
</dbReference>
<evidence type="ECO:0000313" key="17">
    <source>
        <dbReference type="EMBL" id="CAH3111571.1"/>
    </source>
</evidence>
<feature type="domain" description="EGF-like" evidence="15">
    <location>
        <begin position="293"/>
        <end position="331"/>
    </location>
</feature>
<feature type="domain" description="EGF-like" evidence="15">
    <location>
        <begin position="333"/>
        <end position="369"/>
    </location>
</feature>
<sequence length="631" mass="69022">MHLREFPRQSLAAFVKGNQRVNLGILVLFLWASLLPLCQGTGMIEVHFLNYANPRQTDHQNRCCSGPEVQGRCSSPCRTLFTVCVGFLHNIQGCFLGMKSSGILGNSSFVIPSNSLLQIPWQSIQSWPGSFQLVVRAEHQGVSSSVLIEEAVVKRQNLLPGTQWHNVSHVGTVANITFSYRVVCEQNYYGDSCSMYCLPRDDSNGHYTCDSSGTRVCLPGWKGSFCTEVVCREGCHPTYGSCVTPNTCDCASGWKGANCTQCRKQPGCVHGTCRSPWECNCDFGWGGISCDVDLEVCGRKKPCKNGATCTNIRGGQYACSCAKGYTGKNCTVEINECASDPCFNGGNCTDLIGDFNCSCPEGYSGKQCYPDCGPNACHNGGTCVNGIRGYHCICEKGFTGSICEVVIPTVPTNHSSSNRTTNQPINTIESTTNGTVNTTLATSTTTKHTTKNESMANGFISFSGITKQTTLIVSIVVSLIILLLCIVACMAWKFWRKHRRDPDNDTAGTAEQSAQAANPKQIDIEDPDSKHCAGARSGNPEIIRNFVASRQQEKNTNKTKENLGDEKILKGKKFRENTKVSLELSDLTTVKTTTTTTTPPTSTTRRMNLDELYLPNRCFDQGFWQEVELEI</sequence>
<feature type="disulfide bond" evidence="11">
    <location>
        <begin position="197"/>
        <end position="209"/>
    </location>
</feature>
<name>A0ABN8NL23_9CNID</name>
<reference evidence="17 18" key="1">
    <citation type="submission" date="2022-05" db="EMBL/GenBank/DDBJ databases">
        <authorList>
            <consortium name="Genoscope - CEA"/>
            <person name="William W."/>
        </authorList>
    </citation>
    <scope>NUCLEOTIDE SEQUENCE [LARGE SCALE GENOMIC DNA]</scope>
</reference>
<protein>
    <recommendedName>
        <fullName evidence="12">Delta-like protein</fullName>
    </recommendedName>
</protein>
<evidence type="ECO:0000256" key="12">
    <source>
        <dbReference type="RuleBase" id="RU280815"/>
    </source>
</evidence>
<feature type="domain" description="DSL" evidence="16">
    <location>
        <begin position="182"/>
        <end position="226"/>
    </location>
</feature>
<evidence type="ECO:0000256" key="13">
    <source>
        <dbReference type="SAM" id="MobiDB-lite"/>
    </source>
</evidence>
<evidence type="ECO:0000256" key="1">
    <source>
        <dbReference type="ARBA" id="ARBA00004479"/>
    </source>
</evidence>
<evidence type="ECO:0000313" key="18">
    <source>
        <dbReference type="Proteomes" id="UP001159405"/>
    </source>
</evidence>
<dbReference type="InterPro" id="IPR001881">
    <property type="entry name" value="EGF-like_Ca-bd_dom"/>
</dbReference>
<dbReference type="InterPro" id="IPR018097">
    <property type="entry name" value="EGF_Ca-bd_CS"/>
</dbReference>
<evidence type="ECO:0000256" key="7">
    <source>
        <dbReference type="ARBA" id="ARBA00023136"/>
    </source>
</evidence>
<dbReference type="Gene3D" id="2.10.25.10">
    <property type="entry name" value="Laminin"/>
    <property type="match status" value="4"/>
</dbReference>
<dbReference type="Gene3D" id="2.10.25.140">
    <property type="match status" value="1"/>
</dbReference>
<dbReference type="Gene3D" id="2.60.40.3510">
    <property type="match status" value="1"/>
</dbReference>
<feature type="disulfide bond" evidence="11">
    <location>
        <begin position="217"/>
        <end position="226"/>
    </location>
</feature>
<dbReference type="PROSITE" id="PS50026">
    <property type="entry name" value="EGF_3"/>
    <property type="match status" value="3"/>
</dbReference>
<evidence type="ECO:0000256" key="2">
    <source>
        <dbReference type="ARBA" id="ARBA00022473"/>
    </source>
</evidence>
<dbReference type="PROSITE" id="PS01187">
    <property type="entry name" value="EGF_CA"/>
    <property type="match status" value="1"/>
</dbReference>
<keyword evidence="6 12" id="KW-1133">Transmembrane helix</keyword>
<comment type="function">
    <text evidence="12">Putative Notch ligand involved in the mediation of Notch signaling.</text>
</comment>
<keyword evidence="3 10" id="KW-0245">EGF-like domain</keyword>
<evidence type="ECO:0000259" key="16">
    <source>
        <dbReference type="PROSITE" id="PS51051"/>
    </source>
</evidence>
<evidence type="ECO:0000256" key="14">
    <source>
        <dbReference type="SAM" id="Phobius"/>
    </source>
</evidence>
<keyword evidence="12" id="KW-0732">Signal</keyword>
<keyword evidence="2 12" id="KW-0217">Developmental protein</keyword>